<protein>
    <submittedName>
        <fullName evidence="3">PE-PPE domain-containing protein</fullName>
    </submittedName>
</protein>
<accession>A0A975K148</accession>
<dbReference type="KEGG" id="mspg:F6B93_22315"/>
<feature type="domain" description="PE" evidence="1">
    <location>
        <begin position="4"/>
        <end position="93"/>
    </location>
</feature>
<evidence type="ECO:0000313" key="4">
    <source>
        <dbReference type="Proteomes" id="UP000682202"/>
    </source>
</evidence>
<dbReference type="EMBL" id="CP046600">
    <property type="protein sequence ID" value="QUR69444.1"/>
    <property type="molecule type" value="Genomic_DNA"/>
</dbReference>
<proteinExistence type="predicted"/>
<dbReference type="SUPFAM" id="SSF53474">
    <property type="entry name" value="alpha/beta-Hydrolases"/>
    <property type="match status" value="1"/>
</dbReference>
<dbReference type="InterPro" id="IPR038332">
    <property type="entry name" value="PPE_sf"/>
</dbReference>
<dbReference type="InterPro" id="IPR013228">
    <property type="entry name" value="PE-PPE_C"/>
</dbReference>
<dbReference type="Proteomes" id="UP000682202">
    <property type="component" value="Chromosome"/>
</dbReference>
<organism evidence="3 4">
    <name type="scientific">Mycobacterium spongiae</name>
    <dbReference type="NCBI Taxonomy" id="886343"/>
    <lineage>
        <taxon>Bacteria</taxon>
        <taxon>Bacillati</taxon>
        <taxon>Actinomycetota</taxon>
        <taxon>Actinomycetes</taxon>
        <taxon>Mycobacteriales</taxon>
        <taxon>Mycobacteriaceae</taxon>
        <taxon>Mycobacterium</taxon>
    </lineage>
</organism>
<reference evidence="3" key="1">
    <citation type="submission" date="2019-12" db="EMBL/GenBank/DDBJ databases">
        <title>Mycobacterium spongiae sp. nov.</title>
        <authorList>
            <person name="Stinear T."/>
        </authorList>
    </citation>
    <scope>NUCLEOTIDE SEQUENCE</scope>
    <source>
        <strain evidence="3">FSD4b-SM</strain>
    </source>
</reference>
<evidence type="ECO:0000313" key="3">
    <source>
        <dbReference type="EMBL" id="QUR69444.1"/>
    </source>
</evidence>
<dbReference type="Pfam" id="PF08237">
    <property type="entry name" value="PE-PPE"/>
    <property type="match status" value="1"/>
</dbReference>
<dbReference type="AlphaFoldDB" id="A0A975K148"/>
<dbReference type="InterPro" id="IPR000084">
    <property type="entry name" value="PE-PGRS_N"/>
</dbReference>
<feature type="domain" description="PE-PPE" evidence="2">
    <location>
        <begin position="153"/>
        <end position="381"/>
    </location>
</feature>
<sequence>MTYLVADPQIMTAVAADVEAIGSAVGAASAAAAGPTTVLLAAAGDEVSAAIANLFGAYGQQYQAAATQVSAVHREFHQALAAAGRTYSQAEAASIAALQGAAAAPAQAPTAAMIPPFPANDTTLVIGGTGVPIPSQQYIDSANTLYVRSANVVQGLFTPSELYPLTGVRSLTLDSSVSEGVTILDDTLYDQINNSGNSVTVFGISQGAIIASLEMENLAAGTSAFGATPPAADQLNFVLAGNEMNPNGGLLARFPDLSLPSLGLTFYGGTPSDTIYPTAIYTQEYDGFADFPRYPLNFVSVLNAVMGIVYVHPTYFDLTVEEINNATELSTSPGYSGNTTYYIIETENLPLLEPLRALPVIGNPLANLVQPNLEVLVNLGYGDPEFGYSTAPADVTTPFGLFPNVSPITVANALAVGTQEGIQDFTLDIQALQAEPPPLPSFELPAPIDFTATVTAAPTPLQVVNTLTKIVADDYALLLPTADIGVALLTTLPAYNVSLFVDQLAHGNLTNAIGYPVAATVGLVTLAGGIELFTTAVIVATNISDLQSLFA</sequence>
<dbReference type="Pfam" id="PF00934">
    <property type="entry name" value="PE"/>
    <property type="match status" value="1"/>
</dbReference>
<dbReference type="Gene3D" id="1.10.287.850">
    <property type="entry name" value="HP0062-like domain"/>
    <property type="match status" value="1"/>
</dbReference>
<keyword evidence="4" id="KW-1185">Reference proteome</keyword>
<name>A0A975K148_9MYCO</name>
<dbReference type="InterPro" id="IPR029058">
    <property type="entry name" value="AB_hydrolase_fold"/>
</dbReference>
<dbReference type="SUPFAM" id="SSF140459">
    <property type="entry name" value="PE/PPE dimer-like"/>
    <property type="match status" value="1"/>
</dbReference>
<evidence type="ECO:0000259" key="1">
    <source>
        <dbReference type="Pfam" id="PF00934"/>
    </source>
</evidence>
<gene>
    <name evidence="3" type="ORF">F6B93_22315</name>
</gene>
<dbReference type="RefSeq" id="WP_211697033.1">
    <property type="nucleotide sequence ID" value="NZ_CP046600.1"/>
</dbReference>
<evidence type="ECO:0000259" key="2">
    <source>
        <dbReference type="Pfam" id="PF08237"/>
    </source>
</evidence>